<accession>A0ABY9QL02</accession>
<name>A0ABY9QL02_9PSED</name>
<gene>
    <name evidence="2" type="ORF">RAH46_16965</name>
</gene>
<feature type="compositionally biased region" description="Basic and acidic residues" evidence="1">
    <location>
        <begin position="27"/>
        <end position="79"/>
    </location>
</feature>
<reference evidence="2 3" key="1">
    <citation type="submission" date="2023-08" db="EMBL/GenBank/DDBJ databases">
        <title>Complete Genome Sequence of Pseudomonas entomophila TVIN A01.</title>
        <authorList>
            <person name="Shelke T."/>
            <person name="Mahar N.S."/>
            <person name="Gupta I."/>
            <person name="Gupta V."/>
        </authorList>
    </citation>
    <scope>NUCLEOTIDE SEQUENCE [LARGE SCALE GENOMIC DNA]</scope>
    <source>
        <strain evidence="2 3">TVIN-A01</strain>
    </source>
</reference>
<feature type="region of interest" description="Disordered" evidence="1">
    <location>
        <begin position="23"/>
        <end position="85"/>
    </location>
</feature>
<dbReference type="GeneID" id="51821209"/>
<evidence type="ECO:0000313" key="2">
    <source>
        <dbReference type="EMBL" id="WMW04019.1"/>
    </source>
</evidence>
<proteinExistence type="predicted"/>
<evidence type="ECO:0000313" key="3">
    <source>
        <dbReference type="Proteomes" id="UP001183127"/>
    </source>
</evidence>
<dbReference type="EMBL" id="CP132921">
    <property type="protein sequence ID" value="WMW04019.1"/>
    <property type="molecule type" value="Genomic_DNA"/>
</dbReference>
<keyword evidence="3" id="KW-1185">Reference proteome</keyword>
<protein>
    <submittedName>
        <fullName evidence="2">Uncharacterized protein</fullName>
    </submittedName>
</protein>
<evidence type="ECO:0000256" key="1">
    <source>
        <dbReference type="SAM" id="MobiDB-lite"/>
    </source>
</evidence>
<dbReference type="RefSeq" id="WP_158020241.1">
    <property type="nucleotide sequence ID" value="NZ_CP132921.1"/>
</dbReference>
<organism evidence="2 3">
    <name type="scientific">Pseudomonas entomophila</name>
    <dbReference type="NCBI Taxonomy" id="312306"/>
    <lineage>
        <taxon>Bacteria</taxon>
        <taxon>Pseudomonadati</taxon>
        <taxon>Pseudomonadota</taxon>
        <taxon>Gammaproteobacteria</taxon>
        <taxon>Pseudomonadales</taxon>
        <taxon>Pseudomonadaceae</taxon>
        <taxon>Pseudomonas</taxon>
    </lineage>
</organism>
<dbReference type="Proteomes" id="UP001183127">
    <property type="component" value="Chromosome"/>
</dbReference>
<sequence>MAVAPLRKNSARPPEVAFGGAWTIAHQDQKPGEALRARRSKEQRAKSKEQRAKSKEQRAKSKEQRAKSKEQRAKSKELDSYVMLQ</sequence>